<reference evidence="1" key="1">
    <citation type="journal article" date="2014" name="Front. Microbiol.">
        <title>High frequency of phylogenetically diverse reductive dehalogenase-homologous genes in deep subseafloor sedimentary metagenomes.</title>
        <authorList>
            <person name="Kawai M."/>
            <person name="Futagami T."/>
            <person name="Toyoda A."/>
            <person name="Takaki Y."/>
            <person name="Nishi S."/>
            <person name="Hori S."/>
            <person name="Arai W."/>
            <person name="Tsubouchi T."/>
            <person name="Morono Y."/>
            <person name="Uchiyama I."/>
            <person name="Ito T."/>
            <person name="Fujiyama A."/>
            <person name="Inagaki F."/>
            <person name="Takami H."/>
        </authorList>
    </citation>
    <scope>NUCLEOTIDE SEQUENCE</scope>
    <source>
        <strain evidence="1">Expedition CK06-06</strain>
    </source>
</reference>
<dbReference type="EMBL" id="BARV01008099">
    <property type="protein sequence ID" value="GAI16366.1"/>
    <property type="molecule type" value="Genomic_DNA"/>
</dbReference>
<protein>
    <submittedName>
        <fullName evidence="1">Uncharacterized protein</fullName>
    </submittedName>
</protein>
<evidence type="ECO:0000313" key="1">
    <source>
        <dbReference type="EMBL" id="GAI16366.1"/>
    </source>
</evidence>
<dbReference type="AlphaFoldDB" id="X1ME42"/>
<gene>
    <name evidence="1" type="ORF">S06H3_16377</name>
</gene>
<sequence>MPILEAKKLTVADKIARETERAVSRFGRYSEAELRRLRDFYIAARQRITDQITEKWGIWVREPTGPLAISRLRDLSMARALILSGANRLRFTQTPLPLPK</sequence>
<accession>X1ME42</accession>
<proteinExistence type="predicted"/>
<name>X1ME42_9ZZZZ</name>
<comment type="caution">
    <text evidence="1">The sequence shown here is derived from an EMBL/GenBank/DDBJ whole genome shotgun (WGS) entry which is preliminary data.</text>
</comment>
<organism evidence="1">
    <name type="scientific">marine sediment metagenome</name>
    <dbReference type="NCBI Taxonomy" id="412755"/>
    <lineage>
        <taxon>unclassified sequences</taxon>
        <taxon>metagenomes</taxon>
        <taxon>ecological metagenomes</taxon>
    </lineage>
</organism>